<evidence type="ECO:0000256" key="8">
    <source>
        <dbReference type="ARBA" id="ARBA00023136"/>
    </source>
</evidence>
<dbReference type="Pfam" id="PF01066">
    <property type="entry name" value="CDP-OH_P_transf"/>
    <property type="match status" value="1"/>
</dbReference>
<gene>
    <name evidence="15" type="ORF">DAMO_1207</name>
</gene>
<dbReference type="InterPro" id="IPR048254">
    <property type="entry name" value="CDP_ALCOHOL_P_TRANSF_CS"/>
</dbReference>
<evidence type="ECO:0000313" key="16">
    <source>
        <dbReference type="Proteomes" id="UP000006898"/>
    </source>
</evidence>
<dbReference type="InterPro" id="IPR050324">
    <property type="entry name" value="CDP-alcohol_PTase-I"/>
</dbReference>
<protein>
    <recommendedName>
        <fullName evidence="11">CDP-diacylglycerol--glycerol-3-phosphate 3-phosphatidyltransferase</fullName>
        <ecNumber evidence="11">2.7.8.5</ecNumber>
    </recommendedName>
</protein>
<evidence type="ECO:0000256" key="5">
    <source>
        <dbReference type="ARBA" id="ARBA00022692"/>
    </source>
</evidence>
<keyword evidence="9" id="KW-0594">Phospholipid biosynthesis</keyword>
<feature type="compositionally biased region" description="Basic and acidic residues" evidence="13">
    <location>
        <begin position="1"/>
        <end position="11"/>
    </location>
</feature>
<evidence type="ECO:0000256" key="3">
    <source>
        <dbReference type="ARBA" id="ARBA00022516"/>
    </source>
</evidence>
<dbReference type="GO" id="GO:0046474">
    <property type="term" value="P:glycerophospholipid biosynthetic process"/>
    <property type="evidence" value="ECO:0007669"/>
    <property type="project" value="TreeGrafter"/>
</dbReference>
<keyword evidence="10" id="KW-1208">Phospholipid metabolism</keyword>
<dbReference type="NCBIfam" id="TIGR00560">
    <property type="entry name" value="pgsA"/>
    <property type="match status" value="1"/>
</dbReference>
<dbReference type="Gene3D" id="1.20.120.1760">
    <property type="match status" value="1"/>
</dbReference>
<dbReference type="InterPro" id="IPR004570">
    <property type="entry name" value="Phosphatidylglycerol_P_synth"/>
</dbReference>
<dbReference type="EC" id="2.7.8.5" evidence="11"/>
<evidence type="ECO:0000256" key="13">
    <source>
        <dbReference type="SAM" id="MobiDB-lite"/>
    </source>
</evidence>
<sequence>MPLPLRRREDTTGYPIPPLTPKVDHPFPPVGALLMLNLANSLTILRIFMTPVISILLVYQFWRLGLATFLLAGVTDALDGFIARSRAQRTELGMILDPLADKLLLSATFVTLVYLRQIPQWLFIIIVSRDLILIGGFLIVYLVTGQTTVSVSRMGKLTTGLQVLTVLATLIARVNGGIGPYVPWIIYLAAAVTVVSGLDYVRQGVRALSR</sequence>
<keyword evidence="5 14" id="KW-0812">Transmembrane</keyword>
<keyword evidence="8 14" id="KW-0472">Membrane</keyword>
<keyword evidence="7" id="KW-0443">Lipid metabolism</keyword>
<evidence type="ECO:0000256" key="11">
    <source>
        <dbReference type="NCBIfam" id="TIGR00560"/>
    </source>
</evidence>
<evidence type="ECO:0000256" key="1">
    <source>
        <dbReference type="ARBA" id="ARBA00004141"/>
    </source>
</evidence>
<dbReference type="GO" id="GO:0016020">
    <property type="term" value="C:membrane"/>
    <property type="evidence" value="ECO:0007669"/>
    <property type="project" value="UniProtKB-SubCell"/>
</dbReference>
<feature type="transmembrane region" description="Helical" evidence="14">
    <location>
        <begin position="155"/>
        <end position="175"/>
    </location>
</feature>
<accession>D5MET8</accession>
<feature type="transmembrane region" description="Helical" evidence="14">
    <location>
        <begin position="181"/>
        <end position="201"/>
    </location>
</feature>
<dbReference type="STRING" id="671143.DAMO_1207"/>
<keyword evidence="3" id="KW-0444">Lipid biosynthesis</keyword>
<evidence type="ECO:0000256" key="10">
    <source>
        <dbReference type="ARBA" id="ARBA00023264"/>
    </source>
</evidence>
<comment type="subcellular location">
    <subcellularLocation>
        <location evidence="1">Membrane</location>
        <topology evidence="1">Multi-pass membrane protein</topology>
    </subcellularLocation>
</comment>
<dbReference type="Proteomes" id="UP000006898">
    <property type="component" value="Chromosome"/>
</dbReference>
<evidence type="ECO:0000256" key="2">
    <source>
        <dbReference type="ARBA" id="ARBA00010441"/>
    </source>
</evidence>
<keyword evidence="4 12" id="KW-0808">Transferase</keyword>
<dbReference type="eggNOG" id="COG0558">
    <property type="taxonomic scope" value="Bacteria"/>
</dbReference>
<evidence type="ECO:0000256" key="7">
    <source>
        <dbReference type="ARBA" id="ARBA00023098"/>
    </source>
</evidence>
<evidence type="ECO:0000256" key="4">
    <source>
        <dbReference type="ARBA" id="ARBA00022679"/>
    </source>
</evidence>
<evidence type="ECO:0000256" key="12">
    <source>
        <dbReference type="RuleBase" id="RU003750"/>
    </source>
</evidence>
<evidence type="ECO:0000256" key="14">
    <source>
        <dbReference type="SAM" id="Phobius"/>
    </source>
</evidence>
<feature type="region of interest" description="Disordered" evidence="13">
    <location>
        <begin position="1"/>
        <end position="20"/>
    </location>
</feature>
<name>D5MET8_METO1</name>
<dbReference type="KEGG" id="mox:DAMO_1207"/>
<evidence type="ECO:0000256" key="9">
    <source>
        <dbReference type="ARBA" id="ARBA00023209"/>
    </source>
</evidence>
<dbReference type="AlphaFoldDB" id="D5MET8"/>
<dbReference type="GO" id="GO:0008444">
    <property type="term" value="F:CDP-diacylglycerol-glycerol-3-phosphate 3-phosphatidyltransferase activity"/>
    <property type="evidence" value="ECO:0007669"/>
    <property type="project" value="UniProtKB-UniRule"/>
</dbReference>
<dbReference type="PROSITE" id="PS00379">
    <property type="entry name" value="CDP_ALCOHOL_P_TRANSF"/>
    <property type="match status" value="1"/>
</dbReference>
<evidence type="ECO:0000313" key="15">
    <source>
        <dbReference type="EMBL" id="CBE68267.1"/>
    </source>
</evidence>
<dbReference type="PANTHER" id="PTHR14269:SF11">
    <property type="entry name" value="CDP-DIACYLGLYCEROL--GLYCEROL-3-PHOSPHATE 3-PHOSPHATIDYLTRANSFERASE"/>
    <property type="match status" value="1"/>
</dbReference>
<keyword evidence="6 14" id="KW-1133">Transmembrane helix</keyword>
<reference evidence="15 16" key="1">
    <citation type="journal article" date="2010" name="Nature">
        <title>Nitrite-driven anaerobic methane oxidation by oxygenic bacteria.</title>
        <authorList>
            <person name="Ettwig K.F."/>
            <person name="Butler M.K."/>
            <person name="Le Paslier D."/>
            <person name="Pelletier E."/>
            <person name="Mangenot S."/>
            <person name="Kuypers M.M.M."/>
            <person name="Schreiber F."/>
            <person name="Dutilh B.E."/>
            <person name="Zedelius J."/>
            <person name="de Beer D."/>
            <person name="Gloerich J."/>
            <person name="Wessels H.J.C.T."/>
            <person name="van Allen T."/>
            <person name="Luesken F."/>
            <person name="Wu M."/>
            <person name="van de Pas-Schoonen K.T."/>
            <person name="Op den Camp H.J.M."/>
            <person name="Janssen-Megens E.M."/>
            <person name="Francoijs K-J."/>
            <person name="Stunnenberg H."/>
            <person name="Weissenbach J."/>
            <person name="Jetten M.S.M."/>
            <person name="Strous M."/>
        </authorList>
    </citation>
    <scope>NUCLEOTIDE SEQUENCE [LARGE SCALE GENOMIC DNA]</scope>
</reference>
<comment type="similarity">
    <text evidence="2 12">Belongs to the CDP-alcohol phosphatidyltransferase class-I family.</text>
</comment>
<dbReference type="PIRSF" id="PIRSF000847">
    <property type="entry name" value="Phos_ph_gly_syn"/>
    <property type="match status" value="1"/>
</dbReference>
<dbReference type="EMBL" id="FP565575">
    <property type="protein sequence ID" value="CBE68267.1"/>
    <property type="molecule type" value="Genomic_DNA"/>
</dbReference>
<evidence type="ECO:0000256" key="6">
    <source>
        <dbReference type="ARBA" id="ARBA00022989"/>
    </source>
</evidence>
<dbReference type="InterPro" id="IPR000462">
    <property type="entry name" value="CDP-OH_P_trans"/>
</dbReference>
<dbReference type="HOGENOM" id="CLU_051314_6_2_0"/>
<dbReference type="PANTHER" id="PTHR14269">
    <property type="entry name" value="CDP-DIACYLGLYCEROL--GLYCEROL-3-PHOSPHATE 3-PHOSPHATIDYLTRANSFERASE-RELATED"/>
    <property type="match status" value="1"/>
</dbReference>
<dbReference type="InterPro" id="IPR043130">
    <property type="entry name" value="CDP-OH_PTrfase_TM_dom"/>
</dbReference>
<organism evidence="15 16">
    <name type="scientific">Methylomirabilis oxygeniifera</name>
    <dbReference type="NCBI Taxonomy" id="671143"/>
    <lineage>
        <taxon>Bacteria</taxon>
        <taxon>Candidatus Methylomirabilota</taxon>
        <taxon>Candidatus Methylomirabilia</taxon>
        <taxon>Candidatus Methylomirabilales</taxon>
        <taxon>Candidatus Methylomirabilaceae</taxon>
        <taxon>Candidatus Methylomirabilis</taxon>
    </lineage>
</organism>
<feature type="transmembrane region" description="Helical" evidence="14">
    <location>
        <begin position="121"/>
        <end position="143"/>
    </location>
</feature>
<proteinExistence type="inferred from homology"/>